<dbReference type="Pfam" id="PF13505">
    <property type="entry name" value="OMP_b-brl"/>
    <property type="match status" value="1"/>
</dbReference>
<accession>A0ABW2MNX2</accession>
<evidence type="ECO:0000256" key="1">
    <source>
        <dbReference type="ARBA" id="ARBA00022729"/>
    </source>
</evidence>
<proteinExistence type="predicted"/>
<protein>
    <submittedName>
        <fullName evidence="3">Outer membrane beta-barrel protein</fullName>
    </submittedName>
</protein>
<comment type="caution">
    <text evidence="3">The sequence shown here is derived from an EMBL/GenBank/DDBJ whole genome shotgun (WGS) entry which is preliminary data.</text>
</comment>
<organism evidence="3 4">
    <name type="scientific">Jejudonia soesokkakensis</name>
    <dbReference type="NCBI Taxonomy" id="1323432"/>
    <lineage>
        <taxon>Bacteria</taxon>
        <taxon>Pseudomonadati</taxon>
        <taxon>Bacteroidota</taxon>
        <taxon>Flavobacteriia</taxon>
        <taxon>Flavobacteriales</taxon>
        <taxon>Flavobacteriaceae</taxon>
        <taxon>Jejudonia</taxon>
    </lineage>
</organism>
<feature type="domain" description="Outer membrane protein beta-barrel" evidence="2">
    <location>
        <begin position="195"/>
        <end position="375"/>
    </location>
</feature>
<evidence type="ECO:0000313" key="4">
    <source>
        <dbReference type="Proteomes" id="UP001596415"/>
    </source>
</evidence>
<dbReference type="InterPro" id="IPR027385">
    <property type="entry name" value="Beta-barrel_OMP"/>
</dbReference>
<evidence type="ECO:0000259" key="2">
    <source>
        <dbReference type="Pfam" id="PF13505"/>
    </source>
</evidence>
<evidence type="ECO:0000313" key="3">
    <source>
        <dbReference type="EMBL" id="MFC7356566.1"/>
    </source>
</evidence>
<gene>
    <name evidence="3" type="ORF">ACFQO1_02615</name>
</gene>
<dbReference type="Proteomes" id="UP001596415">
    <property type="component" value="Unassembled WGS sequence"/>
</dbReference>
<sequence length="375" mass="41741">MKYIYIIIALCFTLQVEAQKKGAGEVTTKNGVTLAGEIRLINSEQALKIKENSASEPQTYSYSNIKSVSIEDTKYVTITYDNKLILAEELVDGKATLLDIGNDRLLVRKSGEESQVLYMDSTNPEKNKIPGILSLIFNDCNSIREDLKNGLRYTQYSVVETVKAYNNCDYNNTGYIPTEQEISMSSDYQRDEFLFYGGIGATLNRSSFFNFDDYESFTQPQIQIGVLATPGFVGSLQGKLFFYLEALASFSGDRDYENAGVPASLKKSSLKAIIGPEYHFNTDKTIQPVIGVGFGVGADTYKGKYDGFAVDDTGGHIFLAPKIGLLFNLSNGKKIGVMANYITEYEAKLNYERNNTIAPIIIDTHNFTLGINYYF</sequence>
<dbReference type="Gene3D" id="2.40.160.20">
    <property type="match status" value="1"/>
</dbReference>
<name>A0ABW2MNX2_9FLAO</name>
<keyword evidence="1" id="KW-0732">Signal</keyword>
<dbReference type="RefSeq" id="WP_380216415.1">
    <property type="nucleotide sequence ID" value="NZ_JBHTBN010000001.1"/>
</dbReference>
<dbReference type="EMBL" id="JBHTBN010000001">
    <property type="protein sequence ID" value="MFC7356566.1"/>
    <property type="molecule type" value="Genomic_DNA"/>
</dbReference>
<keyword evidence="4" id="KW-1185">Reference proteome</keyword>
<reference evidence="4" key="1">
    <citation type="journal article" date="2019" name="Int. J. Syst. Evol. Microbiol.">
        <title>The Global Catalogue of Microorganisms (GCM) 10K type strain sequencing project: providing services to taxonomists for standard genome sequencing and annotation.</title>
        <authorList>
            <consortium name="The Broad Institute Genomics Platform"/>
            <consortium name="The Broad Institute Genome Sequencing Center for Infectious Disease"/>
            <person name="Wu L."/>
            <person name="Ma J."/>
        </authorList>
    </citation>
    <scope>NUCLEOTIDE SEQUENCE [LARGE SCALE GENOMIC DNA]</scope>
    <source>
        <strain evidence="4">CGMCC 1.16306</strain>
    </source>
</reference>